<dbReference type="Proteomes" id="UP000077266">
    <property type="component" value="Unassembled WGS sequence"/>
</dbReference>
<evidence type="ECO:0000313" key="2">
    <source>
        <dbReference type="EMBL" id="KZV87235.1"/>
    </source>
</evidence>
<dbReference type="AlphaFoldDB" id="A0A165ELQ9"/>
<dbReference type="Gene3D" id="3.30.160.60">
    <property type="entry name" value="Classic Zinc Finger"/>
    <property type="match status" value="1"/>
</dbReference>
<sequence>MDTSVTLTAPPPLHCLWADCNTPAQTDKDLFRHICAVHMGHQIQGNGVGCGEHTLTCRWEGCRHTLKCYRENNRTPCVIESHLSEHTEHRPYACEVQGCGARHQTEVSLRGHQLLVHSPSDGMYNLFYLS</sequence>
<dbReference type="OrthoDB" id="6077919at2759"/>
<dbReference type="InterPro" id="IPR013087">
    <property type="entry name" value="Znf_C2H2_type"/>
</dbReference>
<accession>A0A165ELQ9</accession>
<dbReference type="InParanoid" id="A0A165ELQ9"/>
<name>A0A165ELQ9_EXIGL</name>
<dbReference type="SMART" id="SM00355">
    <property type="entry name" value="ZnF_C2H2"/>
    <property type="match status" value="2"/>
</dbReference>
<feature type="domain" description="C2H2-type" evidence="1">
    <location>
        <begin position="92"/>
        <end position="117"/>
    </location>
</feature>
<keyword evidence="3" id="KW-1185">Reference proteome</keyword>
<organism evidence="2 3">
    <name type="scientific">Exidia glandulosa HHB12029</name>
    <dbReference type="NCBI Taxonomy" id="1314781"/>
    <lineage>
        <taxon>Eukaryota</taxon>
        <taxon>Fungi</taxon>
        <taxon>Dikarya</taxon>
        <taxon>Basidiomycota</taxon>
        <taxon>Agaricomycotina</taxon>
        <taxon>Agaricomycetes</taxon>
        <taxon>Auriculariales</taxon>
        <taxon>Exidiaceae</taxon>
        <taxon>Exidia</taxon>
    </lineage>
</organism>
<evidence type="ECO:0000259" key="1">
    <source>
        <dbReference type="SMART" id="SM00355"/>
    </source>
</evidence>
<gene>
    <name evidence="2" type="ORF">EXIGLDRAFT_207476</name>
</gene>
<protein>
    <recommendedName>
        <fullName evidence="1">C2H2-type domain-containing protein</fullName>
    </recommendedName>
</protein>
<dbReference type="InterPro" id="IPR036236">
    <property type="entry name" value="Znf_C2H2_sf"/>
</dbReference>
<reference evidence="2 3" key="1">
    <citation type="journal article" date="2016" name="Mol. Biol. Evol.">
        <title>Comparative Genomics of Early-Diverging Mushroom-Forming Fungi Provides Insights into the Origins of Lignocellulose Decay Capabilities.</title>
        <authorList>
            <person name="Nagy L.G."/>
            <person name="Riley R."/>
            <person name="Tritt A."/>
            <person name="Adam C."/>
            <person name="Daum C."/>
            <person name="Floudas D."/>
            <person name="Sun H."/>
            <person name="Yadav J.S."/>
            <person name="Pangilinan J."/>
            <person name="Larsson K.H."/>
            <person name="Matsuura K."/>
            <person name="Barry K."/>
            <person name="Labutti K."/>
            <person name="Kuo R."/>
            <person name="Ohm R.A."/>
            <person name="Bhattacharya S.S."/>
            <person name="Shirouzu T."/>
            <person name="Yoshinaga Y."/>
            <person name="Martin F.M."/>
            <person name="Grigoriev I.V."/>
            <person name="Hibbett D.S."/>
        </authorList>
    </citation>
    <scope>NUCLEOTIDE SEQUENCE [LARGE SCALE GENOMIC DNA]</scope>
    <source>
        <strain evidence="2 3">HHB12029</strain>
    </source>
</reference>
<dbReference type="SUPFAM" id="SSF57667">
    <property type="entry name" value="beta-beta-alpha zinc fingers"/>
    <property type="match status" value="1"/>
</dbReference>
<dbReference type="EMBL" id="KV426132">
    <property type="protein sequence ID" value="KZV87235.1"/>
    <property type="molecule type" value="Genomic_DNA"/>
</dbReference>
<evidence type="ECO:0000313" key="3">
    <source>
        <dbReference type="Proteomes" id="UP000077266"/>
    </source>
</evidence>
<feature type="domain" description="C2H2-type" evidence="1">
    <location>
        <begin position="13"/>
        <end position="38"/>
    </location>
</feature>
<proteinExistence type="predicted"/>